<dbReference type="Proteomes" id="UP000276437">
    <property type="component" value="Chromosome"/>
</dbReference>
<dbReference type="EMBL" id="AP018449">
    <property type="protein sequence ID" value="BBB90143.1"/>
    <property type="molecule type" value="Genomic_DNA"/>
</dbReference>
<evidence type="ECO:0008006" key="3">
    <source>
        <dbReference type="Google" id="ProtNLM"/>
    </source>
</evidence>
<evidence type="ECO:0000313" key="2">
    <source>
        <dbReference type="Proteomes" id="UP000276437"/>
    </source>
</evidence>
<accession>A0A348AGE5</accession>
<protein>
    <recommendedName>
        <fullName evidence="3">STAS/SEC14 domain-containing protein</fullName>
    </recommendedName>
</protein>
<reference evidence="1 2" key="1">
    <citation type="journal article" date="2018" name="Int. J. Syst. Evol. Microbiol.">
        <title>Methylomusa anaerophila gen. nov., sp. nov., an anaerobic methanol-utilizing bacterium isolated from a microbial fuel cell.</title>
        <authorList>
            <person name="Amano N."/>
            <person name="Yamamuro A."/>
            <person name="Miyahara M."/>
            <person name="Kouzuma A."/>
            <person name="Abe T."/>
            <person name="Watanabe K."/>
        </authorList>
    </citation>
    <scope>NUCLEOTIDE SEQUENCE [LARGE SCALE GENOMIC DNA]</scope>
    <source>
        <strain evidence="1 2">MMFC1</strain>
    </source>
</reference>
<proteinExistence type="predicted"/>
<dbReference type="RefSeq" id="WP_126306657.1">
    <property type="nucleotide sequence ID" value="NZ_AP018449.1"/>
</dbReference>
<dbReference type="AlphaFoldDB" id="A0A348AGE5"/>
<dbReference type="OrthoDB" id="2081861at2"/>
<keyword evidence="2" id="KW-1185">Reference proteome</keyword>
<organism evidence="1 2">
    <name type="scientific">Methylomusa anaerophila</name>
    <dbReference type="NCBI Taxonomy" id="1930071"/>
    <lineage>
        <taxon>Bacteria</taxon>
        <taxon>Bacillati</taxon>
        <taxon>Bacillota</taxon>
        <taxon>Negativicutes</taxon>
        <taxon>Selenomonadales</taxon>
        <taxon>Sporomusaceae</taxon>
        <taxon>Methylomusa</taxon>
    </lineage>
</organism>
<name>A0A348AGE5_9FIRM</name>
<gene>
    <name evidence="1" type="ORF">MAMMFC1_00791</name>
</gene>
<evidence type="ECO:0000313" key="1">
    <source>
        <dbReference type="EMBL" id="BBB90143.1"/>
    </source>
</evidence>
<dbReference type="KEGG" id="mana:MAMMFC1_00791"/>
<sequence>MATTHGTFTMTLDSTKKVMIAFAEGLFDMDQGNAFCKAFMESARKASAYKDYSLIIDVKGVRPTSPEVQQALGQAMALYASKDFTFKKRFMTKLASAITQSQVVRLSKNVPGFSDCVTFVDTKEEALSKI</sequence>